<dbReference type="CDD" id="cd04903">
    <property type="entry name" value="ACT_LSD"/>
    <property type="match status" value="1"/>
</dbReference>
<evidence type="ECO:0000259" key="13">
    <source>
        <dbReference type="PROSITE" id="PS51671"/>
    </source>
</evidence>
<dbReference type="FunFam" id="3.30.70.260:FF:000008">
    <property type="entry name" value="D-3-phosphoglycerate dehydrogenase, chloroplastic"/>
    <property type="match status" value="1"/>
</dbReference>
<keyword evidence="5 11" id="KW-0004">4Fe-4S</keyword>
<dbReference type="STRING" id="626940.BHW43_00810"/>
<proteinExistence type="inferred from homology"/>
<evidence type="ECO:0000256" key="11">
    <source>
        <dbReference type="PIRNR" id="PIRNR036692"/>
    </source>
</evidence>
<keyword evidence="4 11" id="KW-0312">Gluconeogenesis</keyword>
<dbReference type="Proteomes" id="UP000186777">
    <property type="component" value="Unassembled WGS sequence"/>
</dbReference>
<feature type="domain" description="ACT" evidence="13">
    <location>
        <begin position="147"/>
        <end position="221"/>
    </location>
</feature>
<evidence type="ECO:0000256" key="8">
    <source>
        <dbReference type="ARBA" id="ARBA00023014"/>
    </source>
</evidence>
<dbReference type="GO" id="GO:0003941">
    <property type="term" value="F:L-serine ammonia-lyase activity"/>
    <property type="evidence" value="ECO:0007669"/>
    <property type="project" value="UniProtKB-UniRule"/>
</dbReference>
<organism evidence="14 15">
    <name type="scientific">Phascolarctobacterium succinatutens</name>
    <dbReference type="NCBI Taxonomy" id="626940"/>
    <lineage>
        <taxon>Bacteria</taxon>
        <taxon>Bacillati</taxon>
        <taxon>Bacillota</taxon>
        <taxon>Negativicutes</taxon>
        <taxon>Acidaminococcales</taxon>
        <taxon>Acidaminococcaceae</taxon>
        <taxon>Phascolarctobacterium</taxon>
    </lineage>
</organism>
<dbReference type="RefSeq" id="WP_021720426.1">
    <property type="nucleotide sequence ID" value="NZ_DBEZXK010000006.1"/>
</dbReference>
<evidence type="ECO:0000256" key="1">
    <source>
        <dbReference type="ARBA" id="ARBA00001966"/>
    </source>
</evidence>
<dbReference type="PROSITE" id="PS51671">
    <property type="entry name" value="ACT"/>
    <property type="match status" value="1"/>
</dbReference>
<accession>A0A1Q6RAS0</accession>
<dbReference type="PANTHER" id="PTHR30182">
    <property type="entry name" value="L-SERINE DEHYDRATASE"/>
    <property type="match status" value="1"/>
</dbReference>
<dbReference type="GO" id="GO:0051539">
    <property type="term" value="F:4 iron, 4 sulfur cluster binding"/>
    <property type="evidence" value="ECO:0007669"/>
    <property type="project" value="UniProtKB-UniRule"/>
</dbReference>
<evidence type="ECO:0000256" key="4">
    <source>
        <dbReference type="ARBA" id="ARBA00022432"/>
    </source>
</evidence>
<sequence>MSILDIIGPVMIGPSSSHTAGAVRLGLLAASILGAKPVKAEIYLHGSFAETYKGHGTDMALLAGLMGWLPDDERIPQADSYAEKNGLEYSYHKIDLGNKAHPNTVLFKLTAENGARCDIVGSSVGGGQVQVTEIDGFPVELTGRLPAILTVHIDTRGVIALVTSTLANAGVNIATMRLFRSDKGGMASMVIECDEAVPQEIINLISALQQIESVRFIVSVL</sequence>
<evidence type="ECO:0000313" key="14">
    <source>
        <dbReference type="EMBL" id="OLA39462.1"/>
    </source>
</evidence>
<evidence type="ECO:0000256" key="12">
    <source>
        <dbReference type="RuleBase" id="RU366059"/>
    </source>
</evidence>
<dbReference type="NCBIfam" id="TIGR00719">
    <property type="entry name" value="sda_beta"/>
    <property type="match status" value="1"/>
</dbReference>
<comment type="cofactor">
    <cofactor evidence="1 12">
        <name>[4Fe-4S] cluster</name>
        <dbReference type="ChEBI" id="CHEBI:49883"/>
    </cofactor>
</comment>
<dbReference type="AlphaFoldDB" id="A0A1Q6RAS0"/>
<dbReference type="SUPFAM" id="SSF143548">
    <property type="entry name" value="Serine metabolism enzymes domain"/>
    <property type="match status" value="1"/>
</dbReference>
<evidence type="ECO:0000256" key="3">
    <source>
        <dbReference type="ARBA" id="ARBA00008636"/>
    </source>
</evidence>
<evidence type="ECO:0000313" key="15">
    <source>
        <dbReference type="Proteomes" id="UP000186777"/>
    </source>
</evidence>
<dbReference type="InterPro" id="IPR029009">
    <property type="entry name" value="ASB_dom_sf"/>
</dbReference>
<comment type="caution">
    <text evidence="14">The sequence shown here is derived from an EMBL/GenBank/DDBJ whole genome shotgun (WGS) entry which is preliminary data.</text>
</comment>
<dbReference type="Gene3D" id="3.30.70.260">
    <property type="match status" value="1"/>
</dbReference>
<dbReference type="InterPro" id="IPR002912">
    <property type="entry name" value="ACT_dom"/>
</dbReference>
<keyword evidence="8 11" id="KW-0411">Iron-sulfur</keyword>
<gene>
    <name evidence="14" type="ORF">BHW43_00810</name>
</gene>
<dbReference type="EMBL" id="MNTG01000001">
    <property type="protein sequence ID" value="OLA39462.1"/>
    <property type="molecule type" value="Genomic_DNA"/>
</dbReference>
<evidence type="ECO:0000256" key="10">
    <source>
        <dbReference type="ARBA" id="ARBA00049406"/>
    </source>
</evidence>
<keyword evidence="6 11" id="KW-0479">Metal-binding</keyword>
<name>A0A1Q6RAS0_9FIRM</name>
<dbReference type="InterPro" id="IPR005131">
    <property type="entry name" value="Ser_deHydtase_bsu"/>
</dbReference>
<evidence type="ECO:0000256" key="2">
    <source>
        <dbReference type="ARBA" id="ARBA00004742"/>
    </source>
</evidence>
<dbReference type="Pfam" id="PF03315">
    <property type="entry name" value="SDH_beta"/>
    <property type="match status" value="1"/>
</dbReference>
<evidence type="ECO:0000256" key="5">
    <source>
        <dbReference type="ARBA" id="ARBA00022485"/>
    </source>
</evidence>
<keyword evidence="7 11" id="KW-0408">Iron</keyword>
<dbReference type="PANTHER" id="PTHR30182:SF12">
    <property type="entry name" value="L-SERINE DEHYDRATASE, BETA CHAIN-RELATED"/>
    <property type="match status" value="1"/>
</dbReference>
<comment type="catalytic activity">
    <reaction evidence="10 11 12">
        <text>L-serine = pyruvate + NH4(+)</text>
        <dbReference type="Rhea" id="RHEA:19169"/>
        <dbReference type="ChEBI" id="CHEBI:15361"/>
        <dbReference type="ChEBI" id="CHEBI:28938"/>
        <dbReference type="ChEBI" id="CHEBI:33384"/>
        <dbReference type="EC" id="4.3.1.17"/>
    </reaction>
</comment>
<evidence type="ECO:0000256" key="7">
    <source>
        <dbReference type="ARBA" id="ARBA00023004"/>
    </source>
</evidence>
<keyword evidence="9 11" id="KW-0456">Lyase</keyword>
<comment type="similarity">
    <text evidence="3 11 12">Belongs to the iron-sulfur dependent L-serine dehydratase family.</text>
</comment>
<comment type="pathway">
    <text evidence="2 11">Carbohydrate biosynthesis; gluconeogenesis.</text>
</comment>
<dbReference type="GO" id="GO:0006094">
    <property type="term" value="P:gluconeogenesis"/>
    <property type="evidence" value="ECO:0007669"/>
    <property type="project" value="UniProtKB-UniRule"/>
</dbReference>
<dbReference type="PIRSF" id="PIRSF036692">
    <property type="entry name" value="SDH_B"/>
    <property type="match status" value="1"/>
</dbReference>
<evidence type="ECO:0000256" key="6">
    <source>
        <dbReference type="ARBA" id="ARBA00022723"/>
    </source>
</evidence>
<evidence type="ECO:0000256" key="9">
    <source>
        <dbReference type="ARBA" id="ARBA00023239"/>
    </source>
</evidence>
<dbReference type="Gene3D" id="3.30.1330.90">
    <property type="entry name" value="D-3-phosphoglycerate dehydrogenase, domain 3"/>
    <property type="match status" value="1"/>
</dbReference>
<dbReference type="Pfam" id="PF01842">
    <property type="entry name" value="ACT"/>
    <property type="match status" value="1"/>
</dbReference>
<protein>
    <recommendedName>
        <fullName evidence="11">L-serine deaminase</fullName>
    </recommendedName>
</protein>
<dbReference type="InterPro" id="IPR045865">
    <property type="entry name" value="ACT-like_dom_sf"/>
</dbReference>
<dbReference type="InterPro" id="IPR004643">
    <property type="entry name" value="Fe-S_L-Ser_bsu"/>
</dbReference>
<dbReference type="InterPro" id="IPR051318">
    <property type="entry name" value="Fe-S_L-Ser"/>
</dbReference>
<reference evidence="14 15" key="1">
    <citation type="journal article" date="2016" name="Nat. Biotechnol.">
        <title>Measurement of bacterial replication rates in microbial communities.</title>
        <authorList>
            <person name="Brown C.T."/>
            <person name="Olm M.R."/>
            <person name="Thomas B.C."/>
            <person name="Banfield J.F."/>
        </authorList>
    </citation>
    <scope>NUCLEOTIDE SEQUENCE [LARGE SCALE GENOMIC DNA]</scope>
    <source>
        <strain evidence="14">46_33</strain>
    </source>
</reference>
<dbReference type="SUPFAM" id="SSF55021">
    <property type="entry name" value="ACT-like"/>
    <property type="match status" value="1"/>
</dbReference>
<dbReference type="UniPathway" id="UPA00138"/>
<dbReference type="GO" id="GO:0046872">
    <property type="term" value="F:metal ion binding"/>
    <property type="evidence" value="ECO:0007669"/>
    <property type="project" value="UniProtKB-UniRule"/>
</dbReference>